<dbReference type="Proteomes" id="UP000245523">
    <property type="component" value="Unassembled WGS sequence"/>
</dbReference>
<reference evidence="2 3" key="1">
    <citation type="submission" date="2018-05" db="EMBL/GenBank/DDBJ databases">
        <title>Animal gut microbial communities from fecal samples from Wisconsin, USA.</title>
        <authorList>
            <person name="Neumann A."/>
        </authorList>
    </citation>
    <scope>NUCLEOTIDE SEQUENCE [LARGE SCALE GENOMIC DNA]</scope>
    <source>
        <strain evidence="2 3">UWS4</strain>
    </source>
</reference>
<dbReference type="RefSeq" id="WP_109587444.1">
    <property type="nucleotide sequence ID" value="NZ_QGHD01000010.1"/>
</dbReference>
<protein>
    <recommendedName>
        <fullName evidence="4">Lipoprotein</fullName>
    </recommendedName>
</protein>
<feature type="chain" id="PRO_5045540438" description="Lipoprotein" evidence="1">
    <location>
        <begin position="21"/>
        <end position="178"/>
    </location>
</feature>
<keyword evidence="1" id="KW-0732">Signal</keyword>
<name>A0ABX5LKQ9_9BACT</name>
<proteinExistence type="predicted"/>
<comment type="caution">
    <text evidence="2">The sequence shown here is derived from an EMBL/GenBank/DDBJ whole genome shotgun (WGS) entry which is preliminary data.</text>
</comment>
<sequence length="178" mass="19752">MKANNILSLLVSFALFSVYGCNESETSKPPTTKVSVVEAEKTISFAPKNDFLSVVDSSAEIFMDANPKRNHPEGNRIILNNEQKTELSKQLANLKKTEKKISSETPVAGLPIDFFICAIHFSNKNGTITTLNYYSPGRIESPDGAIWQSSIPQDFDNFIKSLKFRFPMLGPNKYAGDP</sequence>
<dbReference type="EMBL" id="QGHD01000010">
    <property type="protein sequence ID" value="PWL01848.1"/>
    <property type="molecule type" value="Genomic_DNA"/>
</dbReference>
<keyword evidence="3" id="KW-1185">Reference proteome</keyword>
<organism evidence="2 3">
    <name type="scientific">Hallerella porci</name>
    <dbReference type="NCBI Taxonomy" id="1945871"/>
    <lineage>
        <taxon>Bacteria</taxon>
        <taxon>Pseudomonadati</taxon>
        <taxon>Fibrobacterota</taxon>
        <taxon>Fibrobacteria</taxon>
        <taxon>Fibrobacterales</taxon>
        <taxon>Fibrobacteraceae</taxon>
        <taxon>Hallerella</taxon>
    </lineage>
</organism>
<evidence type="ECO:0000313" key="2">
    <source>
        <dbReference type="EMBL" id="PWL01848.1"/>
    </source>
</evidence>
<gene>
    <name evidence="2" type="ORF">B0H50_11013</name>
</gene>
<evidence type="ECO:0000313" key="3">
    <source>
        <dbReference type="Proteomes" id="UP000245523"/>
    </source>
</evidence>
<accession>A0ABX5LKQ9</accession>
<feature type="signal peptide" evidence="1">
    <location>
        <begin position="1"/>
        <end position="20"/>
    </location>
</feature>
<dbReference type="PROSITE" id="PS51257">
    <property type="entry name" value="PROKAR_LIPOPROTEIN"/>
    <property type="match status" value="1"/>
</dbReference>
<evidence type="ECO:0008006" key="4">
    <source>
        <dbReference type="Google" id="ProtNLM"/>
    </source>
</evidence>
<evidence type="ECO:0000256" key="1">
    <source>
        <dbReference type="SAM" id="SignalP"/>
    </source>
</evidence>